<accession>A0AAE0NR15</accession>
<evidence type="ECO:0000313" key="4">
    <source>
        <dbReference type="Proteomes" id="UP001285441"/>
    </source>
</evidence>
<evidence type="ECO:0000313" key="3">
    <source>
        <dbReference type="EMBL" id="KAK3386096.1"/>
    </source>
</evidence>
<feature type="compositionally biased region" description="Acidic residues" evidence="1">
    <location>
        <begin position="255"/>
        <end position="268"/>
    </location>
</feature>
<dbReference type="EMBL" id="JAULSW010000004">
    <property type="protein sequence ID" value="KAK3386096.1"/>
    <property type="molecule type" value="Genomic_DNA"/>
</dbReference>
<feature type="domain" description="F-box" evidence="2">
    <location>
        <begin position="1"/>
        <end position="44"/>
    </location>
</feature>
<dbReference type="Gene3D" id="1.25.40.20">
    <property type="entry name" value="Ankyrin repeat-containing domain"/>
    <property type="match status" value="1"/>
</dbReference>
<comment type="caution">
    <text evidence="3">The sequence shown here is derived from an EMBL/GenBank/DDBJ whole genome shotgun (WGS) entry which is preliminary data.</text>
</comment>
<evidence type="ECO:0000256" key="1">
    <source>
        <dbReference type="SAM" id="MobiDB-lite"/>
    </source>
</evidence>
<proteinExistence type="predicted"/>
<sequence length="294" mass="32261">METLPAELIFELAKNLEATSDLAALAGVSKKLYFFLNNELYKRNVASGGSTALFWGAETGCLNTVSHAYEAGARLDEPWFSRKIRAEFPSGKPCQVYRRLPAAQAVPQEESTRPTTFLDFFASTHAINNREYWWHALDLAAYHGHAKIVDFILDNLPTDRKTSKQCMRSSSSRGLCRICPIQRGGNNFLHIPEALTTSVATPVVLSSVHARGSGIHYPTGLAFCGGHEKLALSMAKIMTNAATRRRQIDASKPGDEEEEGASATDEQEKEVAPPAAPAAAPQQSFSYRDFVLEL</sequence>
<gene>
    <name evidence="3" type="ORF">B0H63DRAFT_474190</name>
</gene>
<reference evidence="3" key="1">
    <citation type="journal article" date="2023" name="Mol. Phylogenet. Evol.">
        <title>Genome-scale phylogeny and comparative genomics of the fungal order Sordariales.</title>
        <authorList>
            <person name="Hensen N."/>
            <person name="Bonometti L."/>
            <person name="Westerberg I."/>
            <person name="Brannstrom I.O."/>
            <person name="Guillou S."/>
            <person name="Cros-Aarteil S."/>
            <person name="Calhoun S."/>
            <person name="Haridas S."/>
            <person name="Kuo A."/>
            <person name="Mondo S."/>
            <person name="Pangilinan J."/>
            <person name="Riley R."/>
            <person name="LaButti K."/>
            <person name="Andreopoulos B."/>
            <person name="Lipzen A."/>
            <person name="Chen C."/>
            <person name="Yan M."/>
            <person name="Daum C."/>
            <person name="Ng V."/>
            <person name="Clum A."/>
            <person name="Steindorff A."/>
            <person name="Ohm R.A."/>
            <person name="Martin F."/>
            <person name="Silar P."/>
            <person name="Natvig D.O."/>
            <person name="Lalanne C."/>
            <person name="Gautier V."/>
            <person name="Ament-Velasquez S.L."/>
            <person name="Kruys A."/>
            <person name="Hutchinson M.I."/>
            <person name="Powell A.J."/>
            <person name="Barry K."/>
            <person name="Miller A.N."/>
            <person name="Grigoriev I.V."/>
            <person name="Debuchy R."/>
            <person name="Gladieux P."/>
            <person name="Hiltunen Thoren M."/>
            <person name="Johannesson H."/>
        </authorList>
    </citation>
    <scope>NUCLEOTIDE SEQUENCE</scope>
    <source>
        <strain evidence="3">CBS 232.78</strain>
    </source>
</reference>
<keyword evidence="4" id="KW-1185">Reference proteome</keyword>
<dbReference type="InterPro" id="IPR036770">
    <property type="entry name" value="Ankyrin_rpt-contain_sf"/>
</dbReference>
<dbReference type="InterPro" id="IPR001810">
    <property type="entry name" value="F-box_dom"/>
</dbReference>
<dbReference type="AlphaFoldDB" id="A0AAE0NR15"/>
<evidence type="ECO:0000259" key="2">
    <source>
        <dbReference type="PROSITE" id="PS50181"/>
    </source>
</evidence>
<organism evidence="3 4">
    <name type="scientific">Podospora didyma</name>
    <dbReference type="NCBI Taxonomy" id="330526"/>
    <lineage>
        <taxon>Eukaryota</taxon>
        <taxon>Fungi</taxon>
        <taxon>Dikarya</taxon>
        <taxon>Ascomycota</taxon>
        <taxon>Pezizomycotina</taxon>
        <taxon>Sordariomycetes</taxon>
        <taxon>Sordariomycetidae</taxon>
        <taxon>Sordariales</taxon>
        <taxon>Podosporaceae</taxon>
        <taxon>Podospora</taxon>
    </lineage>
</organism>
<dbReference type="Proteomes" id="UP001285441">
    <property type="component" value="Unassembled WGS sequence"/>
</dbReference>
<dbReference type="PROSITE" id="PS50181">
    <property type="entry name" value="FBOX"/>
    <property type="match status" value="1"/>
</dbReference>
<reference evidence="3" key="2">
    <citation type="submission" date="2023-06" db="EMBL/GenBank/DDBJ databases">
        <authorList>
            <consortium name="Lawrence Berkeley National Laboratory"/>
            <person name="Haridas S."/>
            <person name="Hensen N."/>
            <person name="Bonometti L."/>
            <person name="Westerberg I."/>
            <person name="Brannstrom I.O."/>
            <person name="Guillou S."/>
            <person name="Cros-Aarteil S."/>
            <person name="Calhoun S."/>
            <person name="Kuo A."/>
            <person name="Mondo S."/>
            <person name="Pangilinan J."/>
            <person name="Riley R."/>
            <person name="LaButti K."/>
            <person name="Andreopoulos B."/>
            <person name="Lipzen A."/>
            <person name="Chen C."/>
            <person name="Yanf M."/>
            <person name="Daum C."/>
            <person name="Ng V."/>
            <person name="Clum A."/>
            <person name="Steindorff A."/>
            <person name="Ohm R."/>
            <person name="Martin F."/>
            <person name="Silar P."/>
            <person name="Natvig D."/>
            <person name="Lalanne C."/>
            <person name="Gautier V."/>
            <person name="Ament-velasquez S.L."/>
            <person name="Kruys A."/>
            <person name="Hutchinson M.I."/>
            <person name="Powell A.J."/>
            <person name="Barry K."/>
            <person name="Miller A.N."/>
            <person name="Grigoriev I.V."/>
            <person name="Debuchy R."/>
            <person name="Gladieux P."/>
            <person name="Thoren M.H."/>
            <person name="Johannesson H."/>
        </authorList>
    </citation>
    <scope>NUCLEOTIDE SEQUENCE</scope>
    <source>
        <strain evidence="3">CBS 232.78</strain>
    </source>
</reference>
<feature type="region of interest" description="Disordered" evidence="1">
    <location>
        <begin position="244"/>
        <end position="283"/>
    </location>
</feature>
<protein>
    <recommendedName>
        <fullName evidence="2">F-box domain-containing protein</fullName>
    </recommendedName>
</protein>
<name>A0AAE0NR15_9PEZI</name>
<dbReference type="SUPFAM" id="SSF48403">
    <property type="entry name" value="Ankyrin repeat"/>
    <property type="match status" value="1"/>
</dbReference>